<proteinExistence type="predicted"/>
<reference evidence="2" key="1">
    <citation type="submission" date="2016-10" db="EMBL/GenBank/DDBJ databases">
        <title>Sequence of Gallionella enrichment culture.</title>
        <authorList>
            <person name="Poehlein A."/>
            <person name="Muehling M."/>
            <person name="Daniel R."/>
        </authorList>
    </citation>
    <scope>NUCLEOTIDE SEQUENCE</scope>
</reference>
<dbReference type="PROSITE" id="PS51257">
    <property type="entry name" value="PROKAR_LIPOPROTEIN"/>
    <property type="match status" value="1"/>
</dbReference>
<accession>A0A1J5TTG0</accession>
<dbReference type="InterPro" id="IPR022548">
    <property type="entry name" value="DUF2846"/>
</dbReference>
<evidence type="ECO:0000313" key="2">
    <source>
        <dbReference type="EMBL" id="OIR15334.1"/>
    </source>
</evidence>
<name>A0A1J5TTG0_9ZZZZ</name>
<dbReference type="InterPro" id="IPR016596">
    <property type="entry name" value="UCP012335"/>
</dbReference>
<gene>
    <name evidence="2" type="ORF">GALL_36560</name>
</gene>
<organism evidence="2">
    <name type="scientific">mine drainage metagenome</name>
    <dbReference type="NCBI Taxonomy" id="410659"/>
    <lineage>
        <taxon>unclassified sequences</taxon>
        <taxon>metagenomes</taxon>
        <taxon>ecological metagenomes</taxon>
    </lineage>
</organism>
<protein>
    <recommendedName>
        <fullName evidence="1">DUF2846 domain-containing protein</fullName>
    </recommendedName>
</protein>
<feature type="domain" description="DUF2846" evidence="1">
    <location>
        <begin position="42"/>
        <end position="118"/>
    </location>
</feature>
<dbReference type="PIRSF" id="PIRSF012335">
    <property type="entry name" value="UCP012335"/>
    <property type="match status" value="1"/>
</dbReference>
<evidence type="ECO:0000259" key="1">
    <source>
        <dbReference type="Pfam" id="PF11008"/>
    </source>
</evidence>
<sequence>MLNGFVRFALPLGILLLTGCTSVPMASVEHDTQAKTFAVKPDKANIYLYRNESMGGAVKMDVLLDGKPVGQTSAKTYMKLEVAPGQHTLMSKAENDDVLNVNTEAGKNYFVWQEAKMGILYARNLLHSTDEKTGKAGVLECKLIETQP</sequence>
<comment type="caution">
    <text evidence="2">The sequence shown here is derived from an EMBL/GenBank/DDBJ whole genome shotgun (WGS) entry which is preliminary data.</text>
</comment>
<dbReference type="Pfam" id="PF11008">
    <property type="entry name" value="DUF2846"/>
    <property type="match status" value="1"/>
</dbReference>
<dbReference type="EMBL" id="MLJW01000009">
    <property type="protein sequence ID" value="OIR15334.1"/>
    <property type="molecule type" value="Genomic_DNA"/>
</dbReference>
<dbReference type="AlphaFoldDB" id="A0A1J5TTG0"/>